<evidence type="ECO:0000313" key="13">
    <source>
        <dbReference type="Proteomes" id="UP000547209"/>
    </source>
</evidence>
<dbReference type="Gene3D" id="3.60.15.10">
    <property type="entry name" value="Ribonuclease Z/Hydroxyacylglutathione hydrolase-like"/>
    <property type="match status" value="1"/>
</dbReference>
<keyword evidence="4 10" id="KW-1133">Transmembrane helix</keyword>
<evidence type="ECO:0000256" key="4">
    <source>
        <dbReference type="ARBA" id="ARBA00022989"/>
    </source>
</evidence>
<dbReference type="SMART" id="SM00849">
    <property type="entry name" value="Lactamase_B"/>
    <property type="match status" value="1"/>
</dbReference>
<dbReference type="Proteomes" id="UP000547209">
    <property type="component" value="Unassembled WGS sequence"/>
</dbReference>
<feature type="transmembrane region" description="Helical" evidence="10">
    <location>
        <begin position="489"/>
        <end position="506"/>
    </location>
</feature>
<proteinExistence type="predicted"/>
<evidence type="ECO:0000256" key="3">
    <source>
        <dbReference type="ARBA" id="ARBA00022692"/>
    </source>
</evidence>
<accession>A0A7X0RUJ5</accession>
<sequence length="943" mass="101442">MQRRPLVAFAVCWVAGSGVQSLWQGRTALLVYAGLLLGLAALSLASRLTWRLAAACALALLLSAGHRVWTDAGNVSHLREAIGDPEGRLVAVSGAIASAVEIDGDVVVFKLAAARLTEDSAAENSAPAQPIRETLLVRVRLGAEEELGAAAAWKRGDEVAVRGELRLPASGGNFGGFDYRAYLQRQQVHWTLAAKGAAAVSPGSQGVSWRYRVLRAADEARLRIGGLMDRLYGDSDAGYMKGLVAGIQDDVDPGQYDDFSRLGLTHVLAISGLHVGVVVFILLRLGALLRLTRERSLDLAIAAMPVYMLLTGASPSAVRACLMAMIALYMARRNRLKDGLHLLAAAAWIMTVWHPLVVEDVSFQLSFLVTAGLLLYVPLAAKLLRFLPAALRNALAVAATAQLVSFPVSAYYFHQLHLLSLAANLVLVPFISFAVMPLGMASVALGACWLPLGLGPARLAELCNRATFAATEALSGVRGMSTIWPQPSLAWVAAAYALMMITGILLRRRIARLDEQALLLEGTRAARRRADPFDPERRFREVPAYAAAAASGNFTQPLAARRADLSASSGYAAPYPVTSSDYAAAPLPGTPSDYAAPLPAFPSGSASPSPPGFSTAEPPPGDRAMRRRRMALGALIAIGWLAWLAWGIQPAAFDRQARVMFLDVGQGDSILIRTGEGKHVLIDAGGTVSFAKKEEAWRKRKDPYEVGRKTLVPLLKQRGVRRLDMLVLTHLDADHIGGAEAILRNIEIGRLVFNGTMKPTPDVLRLFQLAVQKGIPLYAAADGMRWQPDASTELRVLHPDPGAADAGRLPLAESQNGRSVVLLATLYGRTFVLPGDLEAAGEAAVVDHLRREGGAAMHVDVLKAGHHGSKTSSTAAWLAWWRPTDVVVSAGANNLYGHPHRDVVARIEALPSRLLRTDLNGEIQYRIEPDGRLTRRERHPWDK</sequence>
<feature type="transmembrane region" description="Helical" evidence="10">
    <location>
        <begin position="425"/>
        <end position="450"/>
    </location>
</feature>
<evidence type="ECO:0000256" key="10">
    <source>
        <dbReference type="SAM" id="Phobius"/>
    </source>
</evidence>
<evidence type="ECO:0000256" key="8">
    <source>
        <dbReference type="ARBA" id="ARBA00048505"/>
    </source>
</evidence>
<feature type="transmembrane region" description="Helical" evidence="10">
    <location>
        <begin position="363"/>
        <end position="381"/>
    </location>
</feature>
<feature type="transmembrane region" description="Helical" evidence="10">
    <location>
        <begin position="340"/>
        <end position="357"/>
    </location>
</feature>
<evidence type="ECO:0000256" key="6">
    <source>
        <dbReference type="ARBA" id="ARBA00034221"/>
    </source>
</evidence>
<dbReference type="InterPro" id="IPR035681">
    <property type="entry name" value="ComA-like_MBL"/>
</dbReference>
<comment type="caution">
    <text evidence="12">The sequence shown here is derived from an EMBL/GenBank/DDBJ whole genome shotgun (WGS) entry which is preliminary data.</text>
</comment>
<dbReference type="CDD" id="cd07731">
    <property type="entry name" value="ComA-like_MBL-fold"/>
    <property type="match status" value="1"/>
</dbReference>
<feature type="transmembrane region" description="Helical" evidence="10">
    <location>
        <begin position="267"/>
        <end position="287"/>
    </location>
</feature>
<evidence type="ECO:0000259" key="11">
    <source>
        <dbReference type="SMART" id="SM00849"/>
    </source>
</evidence>
<dbReference type="PANTHER" id="PTHR30619">
    <property type="entry name" value="DNA INTERNALIZATION/COMPETENCE PROTEIN COMEC/REC2"/>
    <property type="match status" value="1"/>
</dbReference>
<comment type="catalytic activity">
    <reaction evidence="8">
        <text>3',5'-cyclic UMP + H2O = UMP + H(+)</text>
        <dbReference type="Rhea" id="RHEA:70575"/>
        <dbReference type="ChEBI" id="CHEBI:15377"/>
        <dbReference type="ChEBI" id="CHEBI:15378"/>
        <dbReference type="ChEBI" id="CHEBI:57865"/>
        <dbReference type="ChEBI" id="CHEBI:184387"/>
    </reaction>
    <physiologicalReaction direction="left-to-right" evidence="8">
        <dbReference type="Rhea" id="RHEA:70576"/>
    </physiologicalReaction>
</comment>
<comment type="catalytic activity">
    <reaction evidence="6">
        <text>3',5'-cyclic CMP + H2O = CMP + H(+)</text>
        <dbReference type="Rhea" id="RHEA:72675"/>
        <dbReference type="ChEBI" id="CHEBI:15377"/>
        <dbReference type="ChEBI" id="CHEBI:15378"/>
        <dbReference type="ChEBI" id="CHEBI:58003"/>
        <dbReference type="ChEBI" id="CHEBI:60377"/>
    </reaction>
    <physiologicalReaction direction="left-to-right" evidence="6">
        <dbReference type="Rhea" id="RHEA:72676"/>
    </physiologicalReaction>
</comment>
<keyword evidence="13" id="KW-1185">Reference proteome</keyword>
<dbReference type="InterPro" id="IPR001279">
    <property type="entry name" value="Metallo-B-lactamas"/>
</dbReference>
<evidence type="ECO:0000256" key="9">
    <source>
        <dbReference type="SAM" id="MobiDB-lite"/>
    </source>
</evidence>
<comment type="subcellular location">
    <subcellularLocation>
        <location evidence="1">Cell membrane</location>
        <topology evidence="1">Multi-pass membrane protein</topology>
    </subcellularLocation>
</comment>
<feature type="domain" description="Metallo-beta-lactamase" evidence="11">
    <location>
        <begin position="666"/>
        <end position="866"/>
    </location>
</feature>
<dbReference type="RefSeq" id="WP_185671796.1">
    <property type="nucleotide sequence ID" value="NZ_JACJVP010000042.1"/>
</dbReference>
<evidence type="ECO:0000313" key="12">
    <source>
        <dbReference type="EMBL" id="MBB6673949.1"/>
    </source>
</evidence>
<organism evidence="12 13">
    <name type="scientific">Cohnella nanjingensis</name>
    <dbReference type="NCBI Taxonomy" id="1387779"/>
    <lineage>
        <taxon>Bacteria</taxon>
        <taxon>Bacillati</taxon>
        <taxon>Bacillota</taxon>
        <taxon>Bacilli</taxon>
        <taxon>Bacillales</taxon>
        <taxon>Paenibacillaceae</taxon>
        <taxon>Cohnella</taxon>
    </lineage>
</organism>
<dbReference type="InterPro" id="IPR036866">
    <property type="entry name" value="RibonucZ/Hydroxyglut_hydro"/>
</dbReference>
<dbReference type="GO" id="GO:0005886">
    <property type="term" value="C:plasma membrane"/>
    <property type="evidence" value="ECO:0007669"/>
    <property type="project" value="UniProtKB-SubCell"/>
</dbReference>
<dbReference type="InterPro" id="IPR025405">
    <property type="entry name" value="DUF4131"/>
</dbReference>
<dbReference type="Pfam" id="PF00753">
    <property type="entry name" value="Lactamase_B"/>
    <property type="match status" value="1"/>
</dbReference>
<dbReference type="EMBL" id="JACJVP010000042">
    <property type="protein sequence ID" value="MBB6673949.1"/>
    <property type="molecule type" value="Genomic_DNA"/>
</dbReference>
<dbReference type="Pfam" id="PF13567">
    <property type="entry name" value="DUF4131"/>
    <property type="match status" value="1"/>
</dbReference>
<feature type="transmembrane region" description="Helical" evidence="10">
    <location>
        <begin position="630"/>
        <end position="648"/>
    </location>
</feature>
<evidence type="ECO:0000256" key="2">
    <source>
        <dbReference type="ARBA" id="ARBA00022475"/>
    </source>
</evidence>
<keyword evidence="3 10" id="KW-0812">Transmembrane</keyword>
<gene>
    <name evidence="12" type="ORF">H7C19_25010</name>
</gene>
<keyword evidence="2" id="KW-1003">Cell membrane</keyword>
<dbReference type="InterPro" id="IPR004477">
    <property type="entry name" value="ComEC_N"/>
</dbReference>
<dbReference type="SUPFAM" id="SSF56281">
    <property type="entry name" value="Metallo-hydrolase/oxidoreductase"/>
    <property type="match status" value="1"/>
</dbReference>
<evidence type="ECO:0000256" key="1">
    <source>
        <dbReference type="ARBA" id="ARBA00004651"/>
    </source>
</evidence>
<feature type="region of interest" description="Disordered" evidence="9">
    <location>
        <begin position="596"/>
        <end position="623"/>
    </location>
</feature>
<evidence type="ECO:0000256" key="7">
    <source>
        <dbReference type="ARBA" id="ARBA00034301"/>
    </source>
</evidence>
<feature type="transmembrane region" description="Helical" evidence="10">
    <location>
        <begin position="307"/>
        <end position="328"/>
    </location>
</feature>
<evidence type="ECO:0000256" key="5">
    <source>
        <dbReference type="ARBA" id="ARBA00023136"/>
    </source>
</evidence>
<dbReference type="Pfam" id="PF03772">
    <property type="entry name" value="Competence"/>
    <property type="match status" value="1"/>
</dbReference>
<dbReference type="NCBIfam" id="TIGR00360">
    <property type="entry name" value="ComEC_N-term"/>
    <property type="match status" value="1"/>
</dbReference>
<dbReference type="PANTHER" id="PTHR30619:SF1">
    <property type="entry name" value="RECOMBINATION PROTEIN 2"/>
    <property type="match status" value="1"/>
</dbReference>
<comment type="function">
    <text evidence="7">Counteracts the endogenous Pycsar antiviral defense system. Phosphodiesterase that enables metal-dependent hydrolysis of host cyclic nucleotide Pycsar defense signals such as cCMP and cUMP.</text>
</comment>
<dbReference type="InterPro" id="IPR052159">
    <property type="entry name" value="Competence_DNA_uptake"/>
</dbReference>
<feature type="compositionally biased region" description="Low complexity" evidence="9">
    <location>
        <begin position="596"/>
        <end position="616"/>
    </location>
</feature>
<feature type="transmembrane region" description="Helical" evidence="10">
    <location>
        <begin position="31"/>
        <end position="50"/>
    </location>
</feature>
<reference evidence="12 13" key="1">
    <citation type="submission" date="2020-08" db="EMBL/GenBank/DDBJ databases">
        <title>Cohnella phylogeny.</title>
        <authorList>
            <person name="Dunlap C."/>
        </authorList>
    </citation>
    <scope>NUCLEOTIDE SEQUENCE [LARGE SCALE GENOMIC DNA]</scope>
    <source>
        <strain evidence="12 13">DSM 28246</strain>
    </source>
</reference>
<dbReference type="AlphaFoldDB" id="A0A7X0RUJ5"/>
<protein>
    <submittedName>
        <fullName evidence="12">ComEC/Rec2 family competence protein</fullName>
    </submittedName>
</protein>
<keyword evidence="5 10" id="KW-0472">Membrane</keyword>
<name>A0A7X0RUJ5_9BACL</name>